<accession>A0A1F5NTB6</accession>
<proteinExistence type="predicted"/>
<sequence length="192" mass="20845">MKKNEATDPPRNPNEKLGTIVVINVRERQLDPELDRSIIRLVPLKGITARDFPQNTIHVLINQEGASDTDIGDIEKLASQVLGGAESSGYELHFGTRDINTALSRLLGSLNGATPDTPIAELSPPPEVEQDNPYPAVPEDAPAQAPAHDVSFSCSIPSNMYMDLERIAEQKGMPMDRLVRGALQAFANANKP</sequence>
<evidence type="ECO:0000256" key="1">
    <source>
        <dbReference type="SAM" id="MobiDB-lite"/>
    </source>
</evidence>
<protein>
    <submittedName>
        <fullName evidence="2">Uncharacterized protein</fullName>
    </submittedName>
</protein>
<evidence type="ECO:0000313" key="3">
    <source>
        <dbReference type="Proteomes" id="UP000177912"/>
    </source>
</evidence>
<evidence type="ECO:0000313" key="2">
    <source>
        <dbReference type="EMBL" id="OGE80897.1"/>
    </source>
</evidence>
<dbReference type="EMBL" id="MFEI01000016">
    <property type="protein sequence ID" value="OGE80897.1"/>
    <property type="molecule type" value="Genomic_DNA"/>
</dbReference>
<dbReference type="AlphaFoldDB" id="A0A1F5NTB6"/>
<reference evidence="2 3" key="1">
    <citation type="journal article" date="2016" name="Nat. Commun.">
        <title>Thousands of microbial genomes shed light on interconnected biogeochemical processes in an aquifer system.</title>
        <authorList>
            <person name="Anantharaman K."/>
            <person name="Brown C.T."/>
            <person name="Hug L.A."/>
            <person name="Sharon I."/>
            <person name="Castelle C.J."/>
            <person name="Probst A.J."/>
            <person name="Thomas B.C."/>
            <person name="Singh A."/>
            <person name="Wilkins M.J."/>
            <person name="Karaoz U."/>
            <person name="Brodie E.L."/>
            <person name="Williams K.H."/>
            <person name="Hubbard S.S."/>
            <person name="Banfield J.F."/>
        </authorList>
    </citation>
    <scope>NUCLEOTIDE SEQUENCE [LARGE SCALE GENOMIC DNA]</scope>
</reference>
<dbReference type="Proteomes" id="UP000177912">
    <property type="component" value="Unassembled WGS sequence"/>
</dbReference>
<comment type="caution">
    <text evidence="2">The sequence shown here is derived from an EMBL/GenBank/DDBJ whole genome shotgun (WGS) entry which is preliminary data.</text>
</comment>
<organism evidence="2 3">
    <name type="scientific">Candidatus Doudnabacteria bacterium RIFCSPHIGHO2_01_FULL_43_23</name>
    <dbReference type="NCBI Taxonomy" id="1817822"/>
    <lineage>
        <taxon>Bacteria</taxon>
        <taxon>Candidatus Doudnaibacteriota</taxon>
    </lineage>
</organism>
<feature type="region of interest" description="Disordered" evidence="1">
    <location>
        <begin position="114"/>
        <end position="149"/>
    </location>
</feature>
<name>A0A1F5NTB6_9BACT</name>
<gene>
    <name evidence="2" type="ORF">A2826_01770</name>
</gene>